<keyword evidence="2 5" id="KW-0808">Transferase</keyword>
<keyword evidence="1 5" id="KW-0489">Methyltransferase</keyword>
<dbReference type="Proteomes" id="UP000292881">
    <property type="component" value="Unassembled WGS sequence"/>
</dbReference>
<dbReference type="Gene3D" id="3.40.50.150">
    <property type="entry name" value="Vaccinia Virus protein VP39"/>
    <property type="match status" value="1"/>
</dbReference>
<dbReference type="EMBL" id="SDPL01000002">
    <property type="protein sequence ID" value="RXZ51872.1"/>
    <property type="molecule type" value="Genomic_DNA"/>
</dbReference>
<gene>
    <name evidence="5" type="ORF">ESO86_00465</name>
</gene>
<reference evidence="5 6" key="1">
    <citation type="submission" date="2019-01" db="EMBL/GenBank/DDBJ databases">
        <authorList>
            <person name="Li J."/>
        </authorList>
    </citation>
    <scope>NUCLEOTIDE SEQUENCE [LARGE SCALE GENOMIC DNA]</scope>
    <source>
        <strain evidence="5 6">CGMCC 4.7180</strain>
    </source>
</reference>
<accession>A0A4Q2JUE9</accession>
<dbReference type="OrthoDB" id="9805171at2"/>
<evidence type="ECO:0000256" key="2">
    <source>
        <dbReference type="ARBA" id="ARBA00022679"/>
    </source>
</evidence>
<dbReference type="PANTHER" id="PTHR43464:SF19">
    <property type="entry name" value="UBIQUINONE BIOSYNTHESIS O-METHYLTRANSFERASE, MITOCHONDRIAL"/>
    <property type="match status" value="1"/>
</dbReference>
<keyword evidence="6" id="KW-1185">Reference proteome</keyword>
<dbReference type="AlphaFoldDB" id="A0A4Q2JUE9"/>
<dbReference type="CDD" id="cd02440">
    <property type="entry name" value="AdoMet_MTases"/>
    <property type="match status" value="1"/>
</dbReference>
<feature type="domain" description="Methyltransferase" evidence="4">
    <location>
        <begin position="23"/>
        <end position="113"/>
    </location>
</feature>
<evidence type="ECO:0000256" key="1">
    <source>
        <dbReference type="ARBA" id="ARBA00022603"/>
    </source>
</evidence>
<dbReference type="GO" id="GO:0032259">
    <property type="term" value="P:methylation"/>
    <property type="evidence" value="ECO:0007669"/>
    <property type="project" value="UniProtKB-KW"/>
</dbReference>
<evidence type="ECO:0000259" key="4">
    <source>
        <dbReference type="Pfam" id="PF13649"/>
    </source>
</evidence>
<organism evidence="5 6">
    <name type="scientific">Agromyces binzhouensis</name>
    <dbReference type="NCBI Taxonomy" id="1817495"/>
    <lineage>
        <taxon>Bacteria</taxon>
        <taxon>Bacillati</taxon>
        <taxon>Actinomycetota</taxon>
        <taxon>Actinomycetes</taxon>
        <taxon>Micrococcales</taxon>
        <taxon>Microbacteriaceae</taxon>
        <taxon>Agromyces</taxon>
    </lineage>
</organism>
<evidence type="ECO:0000256" key="3">
    <source>
        <dbReference type="ARBA" id="ARBA00022691"/>
    </source>
</evidence>
<evidence type="ECO:0000313" key="6">
    <source>
        <dbReference type="Proteomes" id="UP000292881"/>
    </source>
</evidence>
<dbReference type="PANTHER" id="PTHR43464">
    <property type="entry name" value="METHYLTRANSFERASE"/>
    <property type="match status" value="1"/>
</dbReference>
<sequence length="179" mass="20004">MDAVHAADRQLIDSWTEMVSGPVLDAGCGPGHWTKYIADRGVDVRGIDLVPAFIEHARSSFPVIRFDLGSIDRLEQPDDYFGGVLSWFSTIHHHPSRIAVPIAEFARVLRPGGALVLGFFDGSTIEEFDHAVTLAYRWPVTDLQSILEAYDFEILETYRRTGQGHRPVGAILCRQSLNR</sequence>
<dbReference type="GO" id="GO:0008168">
    <property type="term" value="F:methyltransferase activity"/>
    <property type="evidence" value="ECO:0007669"/>
    <property type="project" value="UniProtKB-KW"/>
</dbReference>
<protein>
    <submittedName>
        <fullName evidence="5">Class I SAM-dependent methyltransferase</fullName>
    </submittedName>
</protein>
<comment type="caution">
    <text evidence="5">The sequence shown here is derived from an EMBL/GenBank/DDBJ whole genome shotgun (WGS) entry which is preliminary data.</text>
</comment>
<evidence type="ECO:0000313" key="5">
    <source>
        <dbReference type="EMBL" id="RXZ51872.1"/>
    </source>
</evidence>
<proteinExistence type="predicted"/>
<dbReference type="Pfam" id="PF13649">
    <property type="entry name" value="Methyltransf_25"/>
    <property type="match status" value="1"/>
</dbReference>
<name>A0A4Q2JUE9_9MICO</name>
<dbReference type="SUPFAM" id="SSF53335">
    <property type="entry name" value="S-adenosyl-L-methionine-dependent methyltransferases"/>
    <property type="match status" value="1"/>
</dbReference>
<dbReference type="InterPro" id="IPR041698">
    <property type="entry name" value="Methyltransf_25"/>
</dbReference>
<dbReference type="InterPro" id="IPR029063">
    <property type="entry name" value="SAM-dependent_MTases_sf"/>
</dbReference>
<keyword evidence="3" id="KW-0949">S-adenosyl-L-methionine</keyword>